<gene>
    <name evidence="1" type="ORF">F3W81_06135</name>
</gene>
<evidence type="ECO:0000313" key="2">
    <source>
        <dbReference type="Proteomes" id="UP000594118"/>
    </source>
</evidence>
<protein>
    <submittedName>
        <fullName evidence="1">Uncharacterized protein</fullName>
    </submittedName>
</protein>
<sequence>MSEYLLKEHDNGSVDLIEYVPTVVGTFPNRIFAERVLAALDGAINPDGVWVPAIPKPETPTSKEVSTLIAMVPTEASWMASFALVAKNQKPMKDAADALGVSFNQYRGKYAAWKKNRKVPATGSTSLDDREDCRLCGKSFRPSPDRMDLCAKCGRD</sequence>
<reference evidence="1 2" key="1">
    <citation type="submission" date="2019-10" db="EMBL/GenBank/DDBJ databases">
        <title>Pseudopuniceibacterium sp. HQ09 islated from Antarctica.</title>
        <authorList>
            <person name="Liao L."/>
            <person name="Su S."/>
            <person name="Chen B."/>
            <person name="Yu Y."/>
        </authorList>
    </citation>
    <scope>NUCLEOTIDE SEQUENCE [LARGE SCALE GENOMIC DNA]</scope>
    <source>
        <strain evidence="1 2">HQ09</strain>
    </source>
</reference>
<dbReference type="EMBL" id="CP045201">
    <property type="protein sequence ID" value="QOL80428.1"/>
    <property type="molecule type" value="Genomic_DNA"/>
</dbReference>
<name>A0A7L9WLN2_9RHOB</name>
<dbReference type="AlphaFoldDB" id="A0A7L9WLN2"/>
<accession>A0A7L9WLN2</accession>
<dbReference type="RefSeq" id="WP_193082749.1">
    <property type="nucleotide sequence ID" value="NZ_CP045201.1"/>
</dbReference>
<evidence type="ECO:0000313" key="1">
    <source>
        <dbReference type="EMBL" id="QOL80428.1"/>
    </source>
</evidence>
<proteinExistence type="predicted"/>
<organism evidence="1 2">
    <name type="scientific">Pseudooceanicola spongiae</name>
    <dbReference type="NCBI Taxonomy" id="2613965"/>
    <lineage>
        <taxon>Bacteria</taxon>
        <taxon>Pseudomonadati</taxon>
        <taxon>Pseudomonadota</taxon>
        <taxon>Alphaproteobacteria</taxon>
        <taxon>Rhodobacterales</taxon>
        <taxon>Paracoccaceae</taxon>
        <taxon>Pseudooceanicola</taxon>
    </lineage>
</organism>
<keyword evidence="2" id="KW-1185">Reference proteome</keyword>
<dbReference type="KEGG" id="pshq:F3W81_06135"/>
<dbReference type="Proteomes" id="UP000594118">
    <property type="component" value="Chromosome"/>
</dbReference>